<dbReference type="Proteomes" id="UP000241890">
    <property type="component" value="Unassembled WGS sequence"/>
</dbReference>
<sequence length="644" mass="70540">MALFDIASMGKDMVNAARKKSSREKGLESGDHDDAEQAKHAREQQAALDELTDAENAFMSAADADTDTDGGVEDAETGDEDNANDDDEDDDVKSTQSGRSSRSLGKTLIRKMYSSRKKSFRERKNSSESVRSAKSAPRRTKTAATFEPISMELSNSLALSAQSAGYGPAFRLLKTMNRIDRETIMDMLLIRRTGVSFNDETDAHDIIFKKLFGIRSRTNTALRAVRVLSQSTWIHTLLKVATALNLSAKMILSSGDWRIPTRLTTGISNRAAKRAADADFLAGESPVLDKAEQKFYSKLQRNIEARLGANAVMLIRAIVYEQAGPELRGVVFGEDVSKSDAVEPIDELDALQQPERRKDTMDTDDTIGSTSEAVAVGDHIDFHLHQDQDQVRTDDDDDDDHHGENEDDDEPLAPAISMNLSETAHAKGASHAAGLELDELAMADKEDADADDAQSAGTSNASKTAPEPARGKKKMVAKKRSKLSLLSPKCRAKSKRDFKAELEAGTVGAAEEDEELFQLKESFQIPSIITNIEKVKPGFGKYVLLLLEVFALRAKVRDEDFVYADKKDMIKKMAVVGAKDGIIGLSLGIPLATFVNPFLGFPLMTMSFINLSMGSTEFNIIEPVCMIQLHQLFLAANGTSIYDL</sequence>
<feature type="region of interest" description="Disordered" evidence="1">
    <location>
        <begin position="1"/>
        <end position="142"/>
    </location>
</feature>
<protein>
    <submittedName>
        <fullName evidence="2">Uncharacterized protein</fullName>
    </submittedName>
</protein>
<feature type="region of interest" description="Disordered" evidence="1">
    <location>
        <begin position="384"/>
        <end position="413"/>
    </location>
</feature>
<evidence type="ECO:0000313" key="2">
    <source>
        <dbReference type="EMBL" id="GBG25088.1"/>
    </source>
</evidence>
<dbReference type="EMBL" id="BEYU01000011">
    <property type="protein sequence ID" value="GBG25088.1"/>
    <property type="molecule type" value="Genomic_DNA"/>
</dbReference>
<name>A0A2R5G5N7_9STRA</name>
<feature type="compositionally biased region" description="Basic residues" evidence="1">
    <location>
        <begin position="471"/>
        <end position="480"/>
    </location>
</feature>
<feature type="compositionally biased region" description="Basic and acidic residues" evidence="1">
    <location>
        <begin position="23"/>
        <end position="43"/>
    </location>
</feature>
<comment type="caution">
    <text evidence="2">The sequence shown here is derived from an EMBL/GenBank/DDBJ whole genome shotgun (WGS) entry which is preliminary data.</text>
</comment>
<feature type="compositionally biased region" description="Acidic residues" evidence="1">
    <location>
        <begin position="64"/>
        <end position="91"/>
    </location>
</feature>
<feature type="region of interest" description="Disordered" evidence="1">
    <location>
        <begin position="446"/>
        <end position="480"/>
    </location>
</feature>
<evidence type="ECO:0000256" key="1">
    <source>
        <dbReference type="SAM" id="MobiDB-lite"/>
    </source>
</evidence>
<evidence type="ECO:0000313" key="3">
    <source>
        <dbReference type="Proteomes" id="UP000241890"/>
    </source>
</evidence>
<reference evidence="2 3" key="1">
    <citation type="submission" date="2017-12" db="EMBL/GenBank/DDBJ databases">
        <title>Sequencing, de novo assembly and annotation of complete genome of a new Thraustochytrid species, strain FCC1311.</title>
        <authorList>
            <person name="Sedici K."/>
            <person name="Godart F."/>
            <person name="Aiese Cigliano R."/>
            <person name="Sanseverino W."/>
            <person name="Barakat M."/>
            <person name="Ortet P."/>
            <person name="Marechal E."/>
            <person name="Cagnac O."/>
            <person name="Amato A."/>
        </authorList>
    </citation>
    <scope>NUCLEOTIDE SEQUENCE [LARGE SCALE GENOMIC DNA]</scope>
</reference>
<dbReference type="InParanoid" id="A0A2R5G5N7"/>
<organism evidence="2 3">
    <name type="scientific">Hondaea fermentalgiana</name>
    <dbReference type="NCBI Taxonomy" id="2315210"/>
    <lineage>
        <taxon>Eukaryota</taxon>
        <taxon>Sar</taxon>
        <taxon>Stramenopiles</taxon>
        <taxon>Bigyra</taxon>
        <taxon>Labyrinthulomycetes</taxon>
        <taxon>Thraustochytrida</taxon>
        <taxon>Thraustochytriidae</taxon>
        <taxon>Hondaea</taxon>
    </lineage>
</organism>
<feature type="compositionally biased region" description="Basic and acidic residues" evidence="1">
    <location>
        <begin position="384"/>
        <end position="393"/>
    </location>
</feature>
<feature type="compositionally biased region" description="Acidic residues" evidence="1">
    <location>
        <begin position="394"/>
        <end position="411"/>
    </location>
</feature>
<gene>
    <name evidence="2" type="ORF">FCC1311_013052</name>
</gene>
<keyword evidence="3" id="KW-1185">Reference proteome</keyword>
<accession>A0A2R5G5N7</accession>
<dbReference type="AlphaFoldDB" id="A0A2R5G5N7"/>
<feature type="compositionally biased region" description="Polar residues" evidence="1">
    <location>
        <begin position="94"/>
        <end position="104"/>
    </location>
</feature>
<proteinExistence type="predicted"/>